<keyword evidence="4" id="KW-1185">Reference proteome</keyword>
<feature type="transmembrane region" description="Helical" evidence="2">
    <location>
        <begin position="81"/>
        <end position="99"/>
    </location>
</feature>
<evidence type="ECO:0000256" key="1">
    <source>
        <dbReference type="SAM" id="MobiDB-lite"/>
    </source>
</evidence>
<feature type="compositionally biased region" description="Basic and acidic residues" evidence="1">
    <location>
        <begin position="248"/>
        <end position="257"/>
    </location>
</feature>
<comment type="caution">
    <text evidence="3">The sequence shown here is derived from an EMBL/GenBank/DDBJ whole genome shotgun (WGS) entry which is preliminary data.</text>
</comment>
<feature type="region of interest" description="Disordered" evidence="1">
    <location>
        <begin position="197"/>
        <end position="220"/>
    </location>
</feature>
<feature type="compositionally biased region" description="Polar residues" evidence="1">
    <location>
        <begin position="140"/>
        <end position="152"/>
    </location>
</feature>
<dbReference type="Proteomes" id="UP001283361">
    <property type="component" value="Unassembled WGS sequence"/>
</dbReference>
<gene>
    <name evidence="3" type="ORF">RRG08_025048</name>
</gene>
<keyword evidence="2" id="KW-1133">Transmembrane helix</keyword>
<accession>A0AAE1AIJ5</accession>
<keyword evidence="2" id="KW-0812">Transmembrane</keyword>
<name>A0AAE1AIJ5_9GAST</name>
<organism evidence="3 4">
    <name type="scientific">Elysia crispata</name>
    <name type="common">lettuce slug</name>
    <dbReference type="NCBI Taxonomy" id="231223"/>
    <lineage>
        <taxon>Eukaryota</taxon>
        <taxon>Metazoa</taxon>
        <taxon>Spiralia</taxon>
        <taxon>Lophotrochozoa</taxon>
        <taxon>Mollusca</taxon>
        <taxon>Gastropoda</taxon>
        <taxon>Heterobranchia</taxon>
        <taxon>Euthyneura</taxon>
        <taxon>Panpulmonata</taxon>
        <taxon>Sacoglossa</taxon>
        <taxon>Placobranchoidea</taxon>
        <taxon>Plakobranchidae</taxon>
        <taxon>Elysia</taxon>
    </lineage>
</organism>
<evidence type="ECO:0000313" key="3">
    <source>
        <dbReference type="EMBL" id="KAK3788317.1"/>
    </source>
</evidence>
<proteinExistence type="predicted"/>
<keyword evidence="2" id="KW-0472">Membrane</keyword>
<feature type="transmembrane region" description="Helical" evidence="2">
    <location>
        <begin position="48"/>
        <end position="69"/>
    </location>
</feature>
<sequence>MGLSLDSNVTSNPLPFDLASDSMDSTLAPLDPEEDIPKFYNLTVVNTLASVCLALNAAALVFIATARSLKNTLKILIKSQVLSDIILMSIFLILVNFYISQKLSVVLFNSLTVHLLRRSRKPAPSESVQQPKETNRKTKASQARNKGGSSSKPGHFSVPVPLRYCNAFCSRTCGNSNNGISRKYLASSEMSESHLHFAGGRQHSSLRHNTDVNGKKSPGVEFPQKLQAALDRPVENISLPFSQSDSKSTTKFEKEAHSSTLKNQKKRRDRVSTPLSETCHWQQRISEEAETCFDVLPPSIKLPIRKQLALRRHSEPALSGCSIFLESKLQNNQSKRFSRNIECHSKGAHSQNISHPAQVVNNLSRPHNKKKVKIILTLMILSMWSLAFNLPLTIYMMWRYAQSKISQRPQPLHQGELPV</sequence>
<reference evidence="3" key="1">
    <citation type="journal article" date="2023" name="G3 (Bethesda)">
        <title>A reference genome for the long-term kleptoplast-retaining sea slug Elysia crispata morphotype clarki.</title>
        <authorList>
            <person name="Eastman K.E."/>
            <person name="Pendleton A.L."/>
            <person name="Shaikh M.A."/>
            <person name="Suttiyut T."/>
            <person name="Ogas R."/>
            <person name="Tomko P."/>
            <person name="Gavelis G."/>
            <person name="Widhalm J.R."/>
            <person name="Wisecaver J.H."/>
        </authorList>
    </citation>
    <scope>NUCLEOTIDE SEQUENCE</scope>
    <source>
        <strain evidence="3">ECLA1</strain>
    </source>
</reference>
<evidence type="ECO:0000256" key="2">
    <source>
        <dbReference type="SAM" id="Phobius"/>
    </source>
</evidence>
<dbReference type="EMBL" id="JAWDGP010001769">
    <property type="protein sequence ID" value="KAK3788317.1"/>
    <property type="molecule type" value="Genomic_DNA"/>
</dbReference>
<dbReference type="AlphaFoldDB" id="A0AAE1AIJ5"/>
<feature type="region of interest" description="Disordered" evidence="1">
    <location>
        <begin position="238"/>
        <end position="274"/>
    </location>
</feature>
<feature type="transmembrane region" description="Helical" evidence="2">
    <location>
        <begin position="374"/>
        <end position="398"/>
    </location>
</feature>
<evidence type="ECO:0000313" key="4">
    <source>
        <dbReference type="Proteomes" id="UP001283361"/>
    </source>
</evidence>
<protein>
    <submittedName>
        <fullName evidence="3">Uncharacterized protein</fullName>
    </submittedName>
</protein>
<feature type="region of interest" description="Disordered" evidence="1">
    <location>
        <begin position="120"/>
        <end position="155"/>
    </location>
</feature>